<comment type="similarity">
    <text evidence="4 14">Belongs to the cytochrome P450 family.</text>
</comment>
<dbReference type="InterPro" id="IPR036396">
    <property type="entry name" value="Cyt_P450_sf"/>
</dbReference>
<feature type="binding site" description="axial binding residue" evidence="13">
    <location>
        <position position="475"/>
    </location>
    <ligand>
        <name>heme</name>
        <dbReference type="ChEBI" id="CHEBI:30413"/>
    </ligand>
    <ligandPart>
        <name>Fe</name>
        <dbReference type="ChEBI" id="CHEBI:18248"/>
    </ligandPart>
</feature>
<keyword evidence="15" id="KW-0812">Transmembrane</keyword>
<dbReference type="CDD" id="cd11056">
    <property type="entry name" value="CYP6-like"/>
    <property type="match status" value="1"/>
</dbReference>
<keyword evidence="9 14" id="KW-0560">Oxidoreductase</keyword>
<dbReference type="InterPro" id="IPR002401">
    <property type="entry name" value="Cyt_P450_E_grp-I"/>
</dbReference>
<dbReference type="PANTHER" id="PTHR24292">
    <property type="entry name" value="CYTOCHROME P450"/>
    <property type="match status" value="1"/>
</dbReference>
<evidence type="ECO:0000256" key="6">
    <source>
        <dbReference type="ARBA" id="ARBA00022723"/>
    </source>
</evidence>
<dbReference type="InterPro" id="IPR017972">
    <property type="entry name" value="Cyt_P450_CS"/>
</dbReference>
<dbReference type="Gene3D" id="1.10.630.10">
    <property type="entry name" value="Cytochrome P450"/>
    <property type="match status" value="1"/>
</dbReference>
<evidence type="ECO:0000256" key="5">
    <source>
        <dbReference type="ARBA" id="ARBA00022617"/>
    </source>
</evidence>
<dbReference type="AlphaFoldDB" id="A0A9Q0MC88"/>
<evidence type="ECO:0000256" key="11">
    <source>
        <dbReference type="ARBA" id="ARBA00023033"/>
    </source>
</evidence>
<comment type="cofactor">
    <cofactor evidence="1 13">
        <name>heme</name>
        <dbReference type="ChEBI" id="CHEBI:30413"/>
    </cofactor>
</comment>
<organism evidence="16 17">
    <name type="scientific">Blomia tropicalis</name>
    <name type="common">Mite</name>
    <dbReference type="NCBI Taxonomy" id="40697"/>
    <lineage>
        <taxon>Eukaryota</taxon>
        <taxon>Metazoa</taxon>
        <taxon>Ecdysozoa</taxon>
        <taxon>Arthropoda</taxon>
        <taxon>Chelicerata</taxon>
        <taxon>Arachnida</taxon>
        <taxon>Acari</taxon>
        <taxon>Acariformes</taxon>
        <taxon>Sarcoptiformes</taxon>
        <taxon>Astigmata</taxon>
        <taxon>Glycyphagoidea</taxon>
        <taxon>Echimyopodidae</taxon>
        <taxon>Blomia</taxon>
    </lineage>
</organism>
<dbReference type="GO" id="GO:0005789">
    <property type="term" value="C:endoplasmic reticulum membrane"/>
    <property type="evidence" value="ECO:0007669"/>
    <property type="project" value="UniProtKB-SubCell"/>
</dbReference>
<name>A0A9Q0MC88_BLOTA</name>
<dbReference type="GO" id="GO:0020037">
    <property type="term" value="F:heme binding"/>
    <property type="evidence" value="ECO:0007669"/>
    <property type="project" value="InterPro"/>
</dbReference>
<comment type="caution">
    <text evidence="16">The sequence shown here is derived from an EMBL/GenBank/DDBJ whole genome shotgun (WGS) entry which is preliminary data.</text>
</comment>
<evidence type="ECO:0000256" key="4">
    <source>
        <dbReference type="ARBA" id="ARBA00010617"/>
    </source>
</evidence>
<protein>
    <submittedName>
        <fullName evidence="16">Uncharacterized protein</fullName>
    </submittedName>
</protein>
<evidence type="ECO:0000313" key="17">
    <source>
        <dbReference type="Proteomes" id="UP001142055"/>
    </source>
</evidence>
<keyword evidence="17" id="KW-1185">Reference proteome</keyword>
<gene>
    <name evidence="16" type="ORF">RDWZM_000362</name>
</gene>
<dbReference type="PROSITE" id="PS00086">
    <property type="entry name" value="CYTOCHROME_P450"/>
    <property type="match status" value="1"/>
</dbReference>
<dbReference type="PRINTS" id="PR00463">
    <property type="entry name" value="EP450I"/>
</dbReference>
<evidence type="ECO:0000256" key="13">
    <source>
        <dbReference type="PIRSR" id="PIRSR602401-1"/>
    </source>
</evidence>
<evidence type="ECO:0000256" key="15">
    <source>
        <dbReference type="SAM" id="Phobius"/>
    </source>
</evidence>
<dbReference type="InterPro" id="IPR050476">
    <property type="entry name" value="Insect_CytP450_Detox"/>
</dbReference>
<dbReference type="Proteomes" id="UP001142055">
    <property type="component" value="Chromosome 1"/>
</dbReference>
<keyword evidence="7" id="KW-0256">Endoplasmic reticulum</keyword>
<evidence type="ECO:0000256" key="9">
    <source>
        <dbReference type="ARBA" id="ARBA00023002"/>
    </source>
</evidence>
<dbReference type="GO" id="GO:0005506">
    <property type="term" value="F:iron ion binding"/>
    <property type="evidence" value="ECO:0007669"/>
    <property type="project" value="InterPro"/>
</dbReference>
<keyword evidence="8" id="KW-0492">Microsome</keyword>
<dbReference type="EMBL" id="JAPWDV010000001">
    <property type="protein sequence ID" value="KAJ6221817.1"/>
    <property type="molecule type" value="Genomic_DNA"/>
</dbReference>
<proteinExistence type="inferred from homology"/>
<evidence type="ECO:0000313" key="16">
    <source>
        <dbReference type="EMBL" id="KAJ6221817.1"/>
    </source>
</evidence>
<feature type="transmembrane region" description="Helical" evidence="15">
    <location>
        <begin position="6"/>
        <end position="24"/>
    </location>
</feature>
<dbReference type="PANTHER" id="PTHR24292:SF54">
    <property type="entry name" value="CYP9F3-RELATED"/>
    <property type="match status" value="1"/>
</dbReference>
<accession>A0A9Q0MC88</accession>
<dbReference type="PRINTS" id="PR00385">
    <property type="entry name" value="P450"/>
</dbReference>
<dbReference type="SUPFAM" id="SSF48264">
    <property type="entry name" value="Cytochrome P450"/>
    <property type="match status" value="1"/>
</dbReference>
<keyword evidence="6 13" id="KW-0479">Metal-binding</keyword>
<evidence type="ECO:0000256" key="1">
    <source>
        <dbReference type="ARBA" id="ARBA00001971"/>
    </source>
</evidence>
<keyword evidence="11 14" id="KW-0503">Monooxygenase</keyword>
<evidence type="ECO:0000256" key="2">
    <source>
        <dbReference type="ARBA" id="ARBA00004174"/>
    </source>
</evidence>
<dbReference type="InterPro" id="IPR001128">
    <property type="entry name" value="Cyt_P450"/>
</dbReference>
<keyword evidence="12 15" id="KW-0472">Membrane</keyword>
<evidence type="ECO:0000256" key="14">
    <source>
        <dbReference type="RuleBase" id="RU000461"/>
    </source>
</evidence>
<evidence type="ECO:0000256" key="8">
    <source>
        <dbReference type="ARBA" id="ARBA00022848"/>
    </source>
</evidence>
<evidence type="ECO:0000256" key="10">
    <source>
        <dbReference type="ARBA" id="ARBA00023004"/>
    </source>
</evidence>
<keyword evidence="5 13" id="KW-0349">Heme</keyword>
<evidence type="ECO:0000256" key="7">
    <source>
        <dbReference type="ARBA" id="ARBA00022824"/>
    </source>
</evidence>
<evidence type="ECO:0000256" key="12">
    <source>
        <dbReference type="ARBA" id="ARBA00023136"/>
    </source>
</evidence>
<sequence length="530" mass="61470">MVIENIISYFGLFIAIIITLHLYFKRKYSYWSERGLKTPPPVWFFGNVLQRISPDRINDELKWVKQFGKIYGTYSMTQPSLVVAEPDLVQKILVTDFSHFVNRMQPKSYHELWNNNLFSTEDDSWKRARAIASPSFASGRLRRMHEIMQHNVNKLDTFFARKSEENGSGTFPVQIKHVVAGFTIDVIASTAFATETNANFDQNNLFVSNGKKLFELNPIRAICCFLLPTRILNLLGIKIFFNPKIFDFFINLISCIVKDRKNNQNERKRHDLVQLLIDANINENELTQMNYDKMTASETEQTSESYSTDLSSKKYGLTNLEIISNSILFFVAGFETTASAITHLIFELAQNPEIQQRLADELCAKLNQLNENSDEYFDQVMNHIPYLEACIKETLRRYPPVSVMARICGTNNYRLNDRITLNKGQLVMIPTSAIHLNSDFYPNPHRFNPERFMPENRQHLHPHAFLPFSLGPRNCIAMRFAYQEIKLCLSKIVRRYCFKPSLNTPKELKFMKGSAVLIADQFEVLMEKRS</sequence>
<comment type="subcellular location">
    <subcellularLocation>
        <location evidence="3">Endoplasmic reticulum membrane</location>
        <topology evidence="3">Peripheral membrane protein</topology>
    </subcellularLocation>
    <subcellularLocation>
        <location evidence="2">Microsome membrane</location>
        <topology evidence="2">Peripheral membrane protein</topology>
    </subcellularLocation>
</comment>
<evidence type="ECO:0000256" key="3">
    <source>
        <dbReference type="ARBA" id="ARBA00004406"/>
    </source>
</evidence>
<keyword evidence="10 13" id="KW-0408">Iron</keyword>
<keyword evidence="15" id="KW-1133">Transmembrane helix</keyword>
<dbReference type="Pfam" id="PF00067">
    <property type="entry name" value="p450"/>
    <property type="match status" value="1"/>
</dbReference>
<dbReference type="GO" id="GO:0004497">
    <property type="term" value="F:monooxygenase activity"/>
    <property type="evidence" value="ECO:0007669"/>
    <property type="project" value="UniProtKB-KW"/>
</dbReference>
<dbReference type="GO" id="GO:0016705">
    <property type="term" value="F:oxidoreductase activity, acting on paired donors, with incorporation or reduction of molecular oxygen"/>
    <property type="evidence" value="ECO:0007669"/>
    <property type="project" value="InterPro"/>
</dbReference>
<dbReference type="FunFam" id="1.10.630.10:FF:000042">
    <property type="entry name" value="Cytochrome P450"/>
    <property type="match status" value="1"/>
</dbReference>
<reference evidence="16" key="1">
    <citation type="submission" date="2022-12" db="EMBL/GenBank/DDBJ databases">
        <title>Genome assemblies of Blomia tropicalis.</title>
        <authorList>
            <person name="Cui Y."/>
        </authorList>
    </citation>
    <scope>NUCLEOTIDE SEQUENCE</scope>
    <source>
        <tissue evidence="16">Adult mites</tissue>
    </source>
</reference>